<dbReference type="EMBL" id="KT454971">
    <property type="protein sequence ID" value="ALI58985.1"/>
    <property type="molecule type" value="Genomic_DNA"/>
</dbReference>
<name>A0A0M3TS17_PSEAI</name>
<accession>A0A0M3TS17</accession>
<dbReference type="AlphaFoldDB" id="A0A0M3TS17"/>
<evidence type="ECO:0000313" key="2">
    <source>
        <dbReference type="EMBL" id="ALI58985.1"/>
    </source>
</evidence>
<protein>
    <submittedName>
        <fullName evidence="2">Uncharacterized protein</fullName>
    </submittedName>
</protein>
<dbReference type="PATRIC" id="fig|287.1866.peg.3326"/>
<reference evidence="2" key="1">
    <citation type="submission" date="2015-08" db="EMBL/GenBank/DDBJ databases">
        <title>Pseudomonas aeruginosa strain CCBH4851 chromosome region.</title>
        <authorList>
            <person name="Silveira M.C."/>
            <person name="Carvalho-Assef A.P.D."/>
            <person name="Albano R.M."/>
        </authorList>
    </citation>
    <scope>NUCLEOTIDE SEQUENCE</scope>
    <source>
        <strain evidence="2">CCBH4851</strain>
    </source>
</reference>
<dbReference type="RefSeq" id="WP_019396453.1">
    <property type="nucleotide sequence ID" value="NZ_CAADKI010000017.1"/>
</dbReference>
<feature type="region of interest" description="Disordered" evidence="1">
    <location>
        <begin position="56"/>
        <end position="78"/>
    </location>
</feature>
<evidence type="ECO:0000256" key="1">
    <source>
        <dbReference type="SAM" id="MobiDB-lite"/>
    </source>
</evidence>
<gene>
    <name evidence="2" type="ORF">CCBH4851_00282</name>
</gene>
<sequence>MSLTRYHYNGPPSGVELRLADGTLLEVRLCPGRLAELPADHEYTWTLLALQRLEPLAQREAGESTSGTRRTRTKKEPE</sequence>
<organism evidence="2">
    <name type="scientific">Pseudomonas aeruginosa</name>
    <dbReference type="NCBI Taxonomy" id="287"/>
    <lineage>
        <taxon>Bacteria</taxon>
        <taxon>Pseudomonadati</taxon>
        <taxon>Pseudomonadota</taxon>
        <taxon>Gammaproteobacteria</taxon>
        <taxon>Pseudomonadales</taxon>
        <taxon>Pseudomonadaceae</taxon>
        <taxon>Pseudomonas</taxon>
    </lineage>
</organism>
<feature type="compositionally biased region" description="Basic residues" evidence="1">
    <location>
        <begin position="69"/>
        <end position="78"/>
    </location>
</feature>
<proteinExistence type="predicted"/>